<gene>
    <name evidence="2" type="ORF">OsI_35555</name>
</gene>
<evidence type="ECO:0000313" key="3">
    <source>
        <dbReference type="Proteomes" id="UP000007015"/>
    </source>
</evidence>
<dbReference type="AlphaFoldDB" id="A2ZCP4"/>
<dbReference type="Proteomes" id="UP000007015">
    <property type="component" value="Chromosome 11"/>
</dbReference>
<keyword evidence="3" id="KW-1185">Reference proteome</keyword>
<evidence type="ECO:0000256" key="1">
    <source>
        <dbReference type="SAM" id="MobiDB-lite"/>
    </source>
</evidence>
<dbReference type="Gramene" id="BGIOSGA034279-TA">
    <property type="protein sequence ID" value="BGIOSGA034279-PA"/>
    <property type="gene ID" value="BGIOSGA034279"/>
</dbReference>
<evidence type="ECO:0000313" key="2">
    <source>
        <dbReference type="EMBL" id="EAY80378.1"/>
    </source>
</evidence>
<accession>A2ZCP4</accession>
<name>A2ZCP4_ORYSI</name>
<protein>
    <submittedName>
        <fullName evidence="2">Uncharacterized protein</fullName>
    </submittedName>
</protein>
<dbReference type="HOGENOM" id="CLU_2310765_0_0_1"/>
<organism evidence="2 3">
    <name type="scientific">Oryza sativa subsp. indica</name>
    <name type="common">Rice</name>
    <dbReference type="NCBI Taxonomy" id="39946"/>
    <lineage>
        <taxon>Eukaryota</taxon>
        <taxon>Viridiplantae</taxon>
        <taxon>Streptophyta</taxon>
        <taxon>Embryophyta</taxon>
        <taxon>Tracheophyta</taxon>
        <taxon>Spermatophyta</taxon>
        <taxon>Magnoliopsida</taxon>
        <taxon>Liliopsida</taxon>
        <taxon>Poales</taxon>
        <taxon>Poaceae</taxon>
        <taxon>BOP clade</taxon>
        <taxon>Oryzoideae</taxon>
        <taxon>Oryzeae</taxon>
        <taxon>Oryzinae</taxon>
        <taxon>Oryza</taxon>
        <taxon>Oryza sativa</taxon>
    </lineage>
</organism>
<sequence length="100" mass="10070">MGRVGSVGSATHALGSDSGGRQATAAGACDGDVAGKEAMGHGGGGLALWRWADGSSGGGPRPARIRQRRASSRPDPAAAGLVPPRSNGGRSGWRWLPRQR</sequence>
<reference evidence="2 3" key="1">
    <citation type="journal article" date="2005" name="PLoS Biol.">
        <title>The genomes of Oryza sativa: a history of duplications.</title>
        <authorList>
            <person name="Yu J."/>
            <person name="Wang J."/>
            <person name="Lin W."/>
            <person name="Li S."/>
            <person name="Li H."/>
            <person name="Zhou J."/>
            <person name="Ni P."/>
            <person name="Dong W."/>
            <person name="Hu S."/>
            <person name="Zeng C."/>
            <person name="Zhang J."/>
            <person name="Zhang Y."/>
            <person name="Li R."/>
            <person name="Xu Z."/>
            <person name="Li S."/>
            <person name="Li X."/>
            <person name="Zheng H."/>
            <person name="Cong L."/>
            <person name="Lin L."/>
            <person name="Yin J."/>
            <person name="Geng J."/>
            <person name="Li G."/>
            <person name="Shi J."/>
            <person name="Liu J."/>
            <person name="Lv H."/>
            <person name="Li J."/>
            <person name="Wang J."/>
            <person name="Deng Y."/>
            <person name="Ran L."/>
            <person name="Shi X."/>
            <person name="Wang X."/>
            <person name="Wu Q."/>
            <person name="Li C."/>
            <person name="Ren X."/>
            <person name="Wang J."/>
            <person name="Wang X."/>
            <person name="Li D."/>
            <person name="Liu D."/>
            <person name="Zhang X."/>
            <person name="Ji Z."/>
            <person name="Zhao W."/>
            <person name="Sun Y."/>
            <person name="Zhang Z."/>
            <person name="Bao J."/>
            <person name="Han Y."/>
            <person name="Dong L."/>
            <person name="Ji J."/>
            <person name="Chen P."/>
            <person name="Wu S."/>
            <person name="Liu J."/>
            <person name="Xiao Y."/>
            <person name="Bu D."/>
            <person name="Tan J."/>
            <person name="Yang L."/>
            <person name="Ye C."/>
            <person name="Zhang J."/>
            <person name="Xu J."/>
            <person name="Zhou Y."/>
            <person name="Yu Y."/>
            <person name="Zhang B."/>
            <person name="Zhuang S."/>
            <person name="Wei H."/>
            <person name="Liu B."/>
            <person name="Lei M."/>
            <person name="Yu H."/>
            <person name="Li Y."/>
            <person name="Xu H."/>
            <person name="Wei S."/>
            <person name="He X."/>
            <person name="Fang L."/>
            <person name="Zhang Z."/>
            <person name="Zhang Y."/>
            <person name="Huang X."/>
            <person name="Su Z."/>
            <person name="Tong W."/>
            <person name="Li J."/>
            <person name="Tong Z."/>
            <person name="Li S."/>
            <person name="Ye J."/>
            <person name="Wang L."/>
            <person name="Fang L."/>
            <person name="Lei T."/>
            <person name="Chen C."/>
            <person name="Chen H."/>
            <person name="Xu Z."/>
            <person name="Li H."/>
            <person name="Huang H."/>
            <person name="Zhang F."/>
            <person name="Xu H."/>
            <person name="Li N."/>
            <person name="Zhao C."/>
            <person name="Li S."/>
            <person name="Dong L."/>
            <person name="Huang Y."/>
            <person name="Li L."/>
            <person name="Xi Y."/>
            <person name="Qi Q."/>
            <person name="Li W."/>
            <person name="Zhang B."/>
            <person name="Hu W."/>
            <person name="Zhang Y."/>
            <person name="Tian X."/>
            <person name="Jiao Y."/>
            <person name="Liang X."/>
            <person name="Jin J."/>
            <person name="Gao L."/>
            <person name="Zheng W."/>
            <person name="Hao B."/>
            <person name="Liu S."/>
            <person name="Wang W."/>
            <person name="Yuan L."/>
            <person name="Cao M."/>
            <person name="McDermott J."/>
            <person name="Samudrala R."/>
            <person name="Wang J."/>
            <person name="Wong G.K."/>
            <person name="Yang H."/>
        </authorList>
    </citation>
    <scope>NUCLEOTIDE SEQUENCE [LARGE SCALE GENOMIC DNA]</scope>
    <source>
        <strain evidence="3">cv. 93-11</strain>
    </source>
</reference>
<proteinExistence type="predicted"/>
<dbReference type="EMBL" id="CM000136">
    <property type="protein sequence ID" value="EAY80378.1"/>
    <property type="molecule type" value="Genomic_DNA"/>
</dbReference>
<feature type="region of interest" description="Disordered" evidence="1">
    <location>
        <begin position="1"/>
        <end position="100"/>
    </location>
</feature>